<dbReference type="PANTHER" id="PTHR10151:SF120">
    <property type="entry name" value="BIS(5'-ADENOSYL)-TRIPHOSPHATASE"/>
    <property type="match status" value="1"/>
</dbReference>
<dbReference type="Proteomes" id="UP001324533">
    <property type="component" value="Chromosome"/>
</dbReference>
<dbReference type="Gene3D" id="3.40.720.10">
    <property type="entry name" value="Alkaline Phosphatase, subunit A"/>
    <property type="match status" value="1"/>
</dbReference>
<sequence length="374" mass="39882">MSVSLPSDPPAARRLTGVVPELIAALSGTSDWFAPARSAIVCVVDGLGAHNLRARAGHARYLTAAMSKRDVARTVFPSTTAAALSSLLTGTEPGVHGIVGYRALVPDTGEVLNQLRGWDTHGLPVSWQRSTPLFAREADSGRPTFFVSKPEYTGTGFTEATLRGATAVPAEDFPDRVDIAVDLVARHPGALVYLYTPELDGIGHRRGWESDEWTVGLEEVDAALAHLGGSLPKDAGAIVTADHGMIDVPRHRHRLLVEGSPLLEGVSQIGGEPRMLHLYVDPGMVDDAAEAWRAAESGHAWILTRDEAVDAGLFGDVDTAVRPRIGDVLVAARGSSAYYDDRDAERTGQQMIGQHGSLTEAERIVPLIRLGAFA</sequence>
<dbReference type="InterPro" id="IPR002591">
    <property type="entry name" value="Phosphodiest/P_Trfase"/>
</dbReference>
<evidence type="ECO:0000313" key="2">
    <source>
        <dbReference type="Proteomes" id="UP001324533"/>
    </source>
</evidence>
<name>A0ABZ0V7G0_9MICO</name>
<keyword evidence="2" id="KW-1185">Reference proteome</keyword>
<dbReference type="PANTHER" id="PTHR10151">
    <property type="entry name" value="ECTONUCLEOTIDE PYROPHOSPHATASE/PHOSPHODIESTERASE"/>
    <property type="match status" value="1"/>
</dbReference>
<dbReference type="Pfam" id="PF01663">
    <property type="entry name" value="Phosphodiest"/>
    <property type="match status" value="1"/>
</dbReference>
<accession>A0ABZ0V7G0</accession>
<gene>
    <name evidence="1" type="ORF">T9R20_10030</name>
</gene>
<dbReference type="SUPFAM" id="SSF53649">
    <property type="entry name" value="Alkaline phosphatase-like"/>
    <property type="match status" value="1"/>
</dbReference>
<dbReference type="EMBL" id="CP139779">
    <property type="protein sequence ID" value="WQB69049.1"/>
    <property type="molecule type" value="Genomic_DNA"/>
</dbReference>
<organism evidence="1 2">
    <name type="scientific">Microbacterium invictum</name>
    <dbReference type="NCBI Taxonomy" id="515415"/>
    <lineage>
        <taxon>Bacteria</taxon>
        <taxon>Bacillati</taxon>
        <taxon>Actinomycetota</taxon>
        <taxon>Actinomycetes</taxon>
        <taxon>Micrococcales</taxon>
        <taxon>Microbacteriaceae</taxon>
        <taxon>Microbacterium</taxon>
    </lineage>
</organism>
<dbReference type="RefSeq" id="WP_322409174.1">
    <property type="nucleotide sequence ID" value="NZ_CP139779.1"/>
</dbReference>
<evidence type="ECO:0000313" key="1">
    <source>
        <dbReference type="EMBL" id="WQB69049.1"/>
    </source>
</evidence>
<proteinExistence type="predicted"/>
<protein>
    <submittedName>
        <fullName evidence="1">Alkaline phosphatase family protein</fullName>
    </submittedName>
</protein>
<dbReference type="InterPro" id="IPR017850">
    <property type="entry name" value="Alkaline_phosphatase_core_sf"/>
</dbReference>
<reference evidence="1 2" key="1">
    <citation type="submission" date="2023-06" db="EMBL/GenBank/DDBJ databases">
        <title>Rock-solubilizing bacteria, Microbacterium invictum, promotes re-establishment of vegetation in rocky wasteland by accelerating rock bio-weathering and reshaping soil bacterial community.</title>
        <authorList>
            <person name="Liu C."/>
        </authorList>
    </citation>
    <scope>NUCLEOTIDE SEQUENCE [LARGE SCALE GENOMIC DNA]</scope>
    <source>
        <strain evidence="1 2">X-18</strain>
    </source>
</reference>